<accession>G0UAT5</accession>
<name>G0UAT5_TRYVY</name>
<feature type="region of interest" description="Disordered" evidence="1">
    <location>
        <begin position="204"/>
        <end position="226"/>
    </location>
</feature>
<dbReference type="AlphaFoldDB" id="G0UAT5"/>
<feature type="non-terminal residue" evidence="2">
    <location>
        <position position="226"/>
    </location>
</feature>
<reference evidence="2" key="1">
    <citation type="journal article" date="2012" name="Proc. Natl. Acad. Sci. U.S.A.">
        <title>Antigenic diversity is generated by distinct evolutionary mechanisms in African trypanosome species.</title>
        <authorList>
            <person name="Jackson A.P."/>
            <person name="Berry A."/>
            <person name="Aslett M."/>
            <person name="Allison H.C."/>
            <person name="Burton P."/>
            <person name="Vavrova-Anderson J."/>
            <person name="Brown R."/>
            <person name="Browne H."/>
            <person name="Corton N."/>
            <person name="Hauser H."/>
            <person name="Gamble J."/>
            <person name="Gilderthorp R."/>
            <person name="Marcello L."/>
            <person name="McQuillan J."/>
            <person name="Otto T.D."/>
            <person name="Quail M.A."/>
            <person name="Sanders M.J."/>
            <person name="van Tonder A."/>
            <person name="Ginger M.L."/>
            <person name="Field M.C."/>
            <person name="Barry J.D."/>
            <person name="Hertz-Fowler C."/>
            <person name="Berriman M."/>
        </authorList>
    </citation>
    <scope>NUCLEOTIDE SEQUENCE</scope>
    <source>
        <strain evidence="2">Y486</strain>
    </source>
</reference>
<evidence type="ECO:0000313" key="2">
    <source>
        <dbReference type="EMBL" id="CCC52922.1"/>
    </source>
</evidence>
<proteinExistence type="predicted"/>
<gene>
    <name evidence="2" type="ORF">TVY486_1104060</name>
</gene>
<sequence length="226" mass="25330">MLPRTTHTGAHLPFAFRSCLPVSFSFPYLTFTLYMSVRLLVELPCAVDKAPSLAIGVFVSTLCRSVVRRSNHGSLATQVVSRADFTMSRRNRTPHIKGHRWKRNKNPKLSPFQREQKRNRLANQPPIAMIKGNERDCPVSQRAVTQYLMDKRKRQLQRGRENGGVEVVEQNNTVVEESAVRSSPHDLHCVPSSAAVSVKNEACAVGGEKRRREKGAAKQKSAEGLE</sequence>
<evidence type="ECO:0000256" key="1">
    <source>
        <dbReference type="SAM" id="MobiDB-lite"/>
    </source>
</evidence>
<organism evidence="2">
    <name type="scientific">Trypanosoma vivax (strain Y486)</name>
    <dbReference type="NCBI Taxonomy" id="1055687"/>
    <lineage>
        <taxon>Eukaryota</taxon>
        <taxon>Discoba</taxon>
        <taxon>Euglenozoa</taxon>
        <taxon>Kinetoplastea</taxon>
        <taxon>Metakinetoplastina</taxon>
        <taxon>Trypanosomatida</taxon>
        <taxon>Trypanosomatidae</taxon>
        <taxon>Trypanosoma</taxon>
        <taxon>Duttonella</taxon>
    </lineage>
</organism>
<feature type="compositionally biased region" description="Basic and acidic residues" evidence="1">
    <location>
        <begin position="207"/>
        <end position="226"/>
    </location>
</feature>
<dbReference type="EMBL" id="HE573027">
    <property type="protein sequence ID" value="CCC52922.1"/>
    <property type="molecule type" value="Genomic_DNA"/>
</dbReference>
<protein>
    <submittedName>
        <fullName evidence="2">Uncharacterized protein</fullName>
    </submittedName>
</protein>
<dbReference type="VEuPathDB" id="TriTrypDB:TvY486_1104060"/>